<dbReference type="Proteomes" id="UP000422764">
    <property type="component" value="Chromosome"/>
</dbReference>
<keyword evidence="8" id="KW-1185">Reference proteome</keyword>
<evidence type="ECO:0000256" key="4">
    <source>
        <dbReference type="ARBA" id="ARBA00023136"/>
    </source>
</evidence>
<feature type="transmembrane region" description="Helical" evidence="5">
    <location>
        <begin position="30"/>
        <end position="51"/>
    </location>
</feature>
<evidence type="ECO:0000256" key="3">
    <source>
        <dbReference type="ARBA" id="ARBA00022989"/>
    </source>
</evidence>
<evidence type="ECO:0000313" key="7">
    <source>
        <dbReference type="EMBL" id="QGU94009.1"/>
    </source>
</evidence>
<dbReference type="GO" id="GO:0012505">
    <property type="term" value="C:endomembrane system"/>
    <property type="evidence" value="ECO:0007669"/>
    <property type="project" value="UniProtKB-SubCell"/>
</dbReference>
<evidence type="ECO:0000256" key="5">
    <source>
        <dbReference type="SAM" id="Phobius"/>
    </source>
</evidence>
<protein>
    <submittedName>
        <fullName evidence="7">DUF1232 domain-containing protein</fullName>
    </submittedName>
</protein>
<gene>
    <name evidence="7" type="ORF">GOM49_01645</name>
</gene>
<keyword evidence="4 5" id="KW-0472">Membrane</keyword>
<dbReference type="AlphaFoldDB" id="A0A6I6EK34"/>
<feature type="domain" description="DUF1232" evidence="6">
    <location>
        <begin position="10"/>
        <end position="45"/>
    </location>
</feature>
<dbReference type="InterPro" id="IPR010652">
    <property type="entry name" value="DUF1232"/>
</dbReference>
<dbReference type="EMBL" id="CP046522">
    <property type="protein sequence ID" value="QGU94009.1"/>
    <property type="molecule type" value="Genomic_DNA"/>
</dbReference>
<keyword evidence="2 5" id="KW-0812">Transmembrane</keyword>
<evidence type="ECO:0000313" key="8">
    <source>
        <dbReference type="Proteomes" id="UP000422764"/>
    </source>
</evidence>
<sequence>MHKDVKWYKKAFLLLILAYAASPIDLIPDFIPILGTLDDIVLISLGIIIAIKIIPATVWEECTTDAENGVSIDNKYKKWEQY</sequence>
<dbReference type="Pfam" id="PF06803">
    <property type="entry name" value="DUF1232"/>
    <property type="match status" value="1"/>
</dbReference>
<evidence type="ECO:0000259" key="6">
    <source>
        <dbReference type="Pfam" id="PF06803"/>
    </source>
</evidence>
<organism evidence="7 8">
    <name type="scientific">Clostridium bovifaecis</name>
    <dbReference type="NCBI Taxonomy" id="2184719"/>
    <lineage>
        <taxon>Bacteria</taxon>
        <taxon>Bacillati</taxon>
        <taxon>Bacillota</taxon>
        <taxon>Clostridia</taxon>
        <taxon>Eubacteriales</taxon>
        <taxon>Clostridiaceae</taxon>
        <taxon>Clostridium</taxon>
    </lineage>
</organism>
<proteinExistence type="predicted"/>
<evidence type="ECO:0000256" key="1">
    <source>
        <dbReference type="ARBA" id="ARBA00004127"/>
    </source>
</evidence>
<evidence type="ECO:0000256" key="2">
    <source>
        <dbReference type="ARBA" id="ARBA00022692"/>
    </source>
</evidence>
<reference evidence="7 8" key="1">
    <citation type="submission" date="2019-12" db="EMBL/GenBank/DDBJ databases">
        <title>Genome sequenceing of Clostridium bovifaecis.</title>
        <authorList>
            <person name="Yao Y."/>
        </authorList>
    </citation>
    <scope>NUCLEOTIDE SEQUENCE [LARGE SCALE GENOMIC DNA]</scope>
    <source>
        <strain evidence="7 8">BXX</strain>
    </source>
</reference>
<keyword evidence="3 5" id="KW-1133">Transmembrane helix</keyword>
<accession>A0A6I6EK34</accession>
<comment type="subcellular location">
    <subcellularLocation>
        <location evidence="1">Endomembrane system</location>
        <topology evidence="1">Multi-pass membrane protein</topology>
    </subcellularLocation>
</comment>
<name>A0A6I6EK34_9CLOT</name>